<protein>
    <submittedName>
        <fullName evidence="1">Uncharacterized protein</fullName>
    </submittedName>
</protein>
<keyword evidence="2" id="KW-1185">Reference proteome</keyword>
<dbReference type="Proteomes" id="UP001153269">
    <property type="component" value="Unassembled WGS sequence"/>
</dbReference>
<proteinExistence type="predicted"/>
<organism evidence="1 2">
    <name type="scientific">Pleuronectes platessa</name>
    <name type="common">European plaice</name>
    <dbReference type="NCBI Taxonomy" id="8262"/>
    <lineage>
        <taxon>Eukaryota</taxon>
        <taxon>Metazoa</taxon>
        <taxon>Chordata</taxon>
        <taxon>Craniata</taxon>
        <taxon>Vertebrata</taxon>
        <taxon>Euteleostomi</taxon>
        <taxon>Actinopterygii</taxon>
        <taxon>Neopterygii</taxon>
        <taxon>Teleostei</taxon>
        <taxon>Neoteleostei</taxon>
        <taxon>Acanthomorphata</taxon>
        <taxon>Carangaria</taxon>
        <taxon>Pleuronectiformes</taxon>
        <taxon>Pleuronectoidei</taxon>
        <taxon>Pleuronectidae</taxon>
        <taxon>Pleuronectes</taxon>
    </lineage>
</organism>
<name>A0A9N7Z4F7_PLEPL</name>
<evidence type="ECO:0000313" key="2">
    <source>
        <dbReference type="Proteomes" id="UP001153269"/>
    </source>
</evidence>
<sequence>MCRRSRRVIHNHLAITSLQDSPGTNTFTVMYERGSDRNGILKLVFFCPVAPRSCHLRTFLINTLSSSTSEEPRAAADLWTGAASCLLTKHDLKLLRQAPAESAPEKHIFFLLHRDRPPDAISRVRQALLNSRARAGSGGWGARVTPRASGRIEPERWDRRVAPEQRSALPLHSGFQLESLLLPTWTLISCRKGLPGVWIAAGHHEQTPGRQGAVKEIVSLQRPDGIPRVSRLLQMTTLPPGRRLTDSHFTPA</sequence>
<comment type="caution">
    <text evidence="1">The sequence shown here is derived from an EMBL/GenBank/DDBJ whole genome shotgun (WGS) entry which is preliminary data.</text>
</comment>
<dbReference type="AlphaFoldDB" id="A0A9N7Z4F7"/>
<dbReference type="EMBL" id="CADEAL010004016">
    <property type="protein sequence ID" value="CAB1449477.1"/>
    <property type="molecule type" value="Genomic_DNA"/>
</dbReference>
<reference evidence="1" key="1">
    <citation type="submission" date="2020-03" db="EMBL/GenBank/DDBJ databases">
        <authorList>
            <person name="Weist P."/>
        </authorList>
    </citation>
    <scope>NUCLEOTIDE SEQUENCE</scope>
</reference>
<gene>
    <name evidence="1" type="ORF">PLEPLA_LOCUS37160</name>
</gene>
<evidence type="ECO:0000313" key="1">
    <source>
        <dbReference type="EMBL" id="CAB1449477.1"/>
    </source>
</evidence>
<accession>A0A9N7Z4F7</accession>